<dbReference type="InterPro" id="IPR050640">
    <property type="entry name" value="Bact_2-comp_sensor_kinase"/>
</dbReference>
<dbReference type="EC" id="2.7.13.3" evidence="2"/>
<proteinExistence type="predicted"/>
<evidence type="ECO:0000256" key="4">
    <source>
        <dbReference type="SAM" id="Phobius"/>
    </source>
</evidence>
<feature type="domain" description="Histidine kinase/HSP90-like ATPase" evidence="5">
    <location>
        <begin position="332"/>
        <end position="437"/>
    </location>
</feature>
<sequence length="475" mass="51168">MSRRGRICSRRTADALLVVCALVLTGTLAWSLQSGRLVVAMLAGCGFAAVIVMSGAVNLTSSHTRSEATERTLRVASNTLEHLGGGLTAENAHAICALLLPETNAAAIAITDVSQVLAYEGTLESRFRSGSQNTKPTLEVLESKRMETFVAMDAATQDVRRFVLGSRHESHTFGIIVPLLVQGRAVGTIKLYYGRDLDIDRTQLGIAEGLGMLLSTQLSSYELDRQAELTARAEVKALQAQINPHFLFNALNTIASFTRTNPTKARDLLREFSLFYRRTLENSEKTLIPLSQELEQTRRYLKIEKARFGEDRISESEHVEPGCERLSVPSFLVQPIVENAVRHAMRDEGTLHVDVQVATDGDDILIAVADDGLGMDHTVADRLLAGVNDPRPSGGGSRGAGMALRNVAERIERFFGAGSGVEIVSKPGEGTCVTLRLVGACEALPVWPPLAARNVENQGAGGAGATYEGTDTCAL</sequence>
<gene>
    <name evidence="7" type="ORF">INP52_09450</name>
</gene>
<dbReference type="PRINTS" id="PR00344">
    <property type="entry name" value="BCTRLSENSOR"/>
</dbReference>
<keyword evidence="4" id="KW-0472">Membrane</keyword>
<evidence type="ECO:0000256" key="3">
    <source>
        <dbReference type="ARBA" id="ARBA00023012"/>
    </source>
</evidence>
<keyword evidence="8" id="KW-1185">Reference proteome</keyword>
<keyword evidence="4" id="KW-0812">Transmembrane</keyword>
<keyword evidence="4" id="KW-1133">Transmembrane helix</keyword>
<dbReference type="InterPro" id="IPR003594">
    <property type="entry name" value="HATPase_dom"/>
</dbReference>
<dbReference type="GO" id="GO:0000155">
    <property type="term" value="F:phosphorelay sensor kinase activity"/>
    <property type="evidence" value="ECO:0007669"/>
    <property type="project" value="InterPro"/>
</dbReference>
<dbReference type="EMBL" id="CP063767">
    <property type="protein sequence ID" value="QOY60597.1"/>
    <property type="molecule type" value="Genomic_DNA"/>
</dbReference>
<evidence type="ECO:0000256" key="1">
    <source>
        <dbReference type="ARBA" id="ARBA00000085"/>
    </source>
</evidence>
<dbReference type="Proteomes" id="UP000593735">
    <property type="component" value="Chromosome"/>
</dbReference>
<evidence type="ECO:0000313" key="8">
    <source>
        <dbReference type="Proteomes" id="UP000593735"/>
    </source>
</evidence>
<dbReference type="KEGG" id="tio:INP52_09450"/>
<dbReference type="InterPro" id="IPR004358">
    <property type="entry name" value="Sig_transdc_His_kin-like_C"/>
</dbReference>
<reference evidence="7 8" key="1">
    <citation type="submission" date="2020-10" db="EMBL/GenBank/DDBJ databases">
        <title>Olsenella immobilis sp.nov., isolated from the mud in a fermentation cellar used for the production of Chinese strong-flavoured liquor.</title>
        <authorList>
            <person name="Lu L."/>
        </authorList>
    </citation>
    <scope>NUCLEOTIDE SEQUENCE [LARGE SCALE GENOMIC DNA]</scope>
    <source>
        <strain evidence="7 8">LZLJ-2</strain>
    </source>
</reference>
<feature type="transmembrane region" description="Helical" evidence="4">
    <location>
        <begin position="12"/>
        <end position="32"/>
    </location>
</feature>
<organism evidence="7 8">
    <name type="scientific">Thermophilibacter immobilis</name>
    <dbReference type="NCBI Taxonomy" id="2779519"/>
    <lineage>
        <taxon>Bacteria</taxon>
        <taxon>Bacillati</taxon>
        <taxon>Actinomycetota</taxon>
        <taxon>Coriobacteriia</taxon>
        <taxon>Coriobacteriales</taxon>
        <taxon>Atopobiaceae</taxon>
        <taxon>Thermophilibacter</taxon>
    </lineage>
</organism>
<evidence type="ECO:0000259" key="6">
    <source>
        <dbReference type="Pfam" id="PF06580"/>
    </source>
</evidence>
<evidence type="ECO:0000259" key="5">
    <source>
        <dbReference type="Pfam" id="PF02518"/>
    </source>
</evidence>
<dbReference type="InterPro" id="IPR010559">
    <property type="entry name" value="Sig_transdc_His_kin_internal"/>
</dbReference>
<dbReference type="PANTHER" id="PTHR34220:SF7">
    <property type="entry name" value="SENSOR HISTIDINE KINASE YPDA"/>
    <property type="match status" value="1"/>
</dbReference>
<accession>A0A7S7M8B6</accession>
<dbReference type="InterPro" id="IPR036890">
    <property type="entry name" value="HATPase_C_sf"/>
</dbReference>
<keyword evidence="7" id="KW-0418">Kinase</keyword>
<dbReference type="Pfam" id="PF02518">
    <property type="entry name" value="HATPase_c"/>
    <property type="match status" value="1"/>
</dbReference>
<keyword evidence="7" id="KW-0808">Transferase</keyword>
<dbReference type="GO" id="GO:0016020">
    <property type="term" value="C:membrane"/>
    <property type="evidence" value="ECO:0007669"/>
    <property type="project" value="InterPro"/>
</dbReference>
<protein>
    <recommendedName>
        <fullName evidence="2">histidine kinase</fullName>
        <ecNumber evidence="2">2.7.13.3</ecNumber>
    </recommendedName>
</protein>
<dbReference type="SUPFAM" id="SSF55874">
    <property type="entry name" value="ATPase domain of HSP90 chaperone/DNA topoisomerase II/histidine kinase"/>
    <property type="match status" value="1"/>
</dbReference>
<dbReference type="RefSeq" id="WP_194371208.1">
    <property type="nucleotide sequence ID" value="NZ_CP063767.1"/>
</dbReference>
<keyword evidence="3" id="KW-0902">Two-component regulatory system</keyword>
<feature type="domain" description="Signal transduction histidine kinase internal region" evidence="6">
    <location>
        <begin position="233"/>
        <end position="310"/>
    </location>
</feature>
<dbReference type="Gene3D" id="3.30.565.10">
    <property type="entry name" value="Histidine kinase-like ATPase, C-terminal domain"/>
    <property type="match status" value="1"/>
</dbReference>
<evidence type="ECO:0000256" key="2">
    <source>
        <dbReference type="ARBA" id="ARBA00012438"/>
    </source>
</evidence>
<evidence type="ECO:0000313" key="7">
    <source>
        <dbReference type="EMBL" id="QOY60597.1"/>
    </source>
</evidence>
<dbReference type="PANTHER" id="PTHR34220">
    <property type="entry name" value="SENSOR HISTIDINE KINASE YPDA"/>
    <property type="match status" value="1"/>
</dbReference>
<comment type="catalytic activity">
    <reaction evidence="1">
        <text>ATP + protein L-histidine = ADP + protein N-phospho-L-histidine.</text>
        <dbReference type="EC" id="2.7.13.3"/>
    </reaction>
</comment>
<name>A0A7S7M8B6_9ACTN</name>
<feature type="transmembrane region" description="Helical" evidence="4">
    <location>
        <begin position="38"/>
        <end position="59"/>
    </location>
</feature>
<dbReference type="Pfam" id="PF06580">
    <property type="entry name" value="His_kinase"/>
    <property type="match status" value="1"/>
</dbReference>
<dbReference type="AlphaFoldDB" id="A0A7S7M8B6"/>